<comment type="caution">
    <text evidence="4">The sequence shown here is derived from an EMBL/GenBank/DDBJ whole genome shotgun (WGS) entry which is preliminary data.</text>
</comment>
<keyword evidence="3" id="KW-0406">Ion transport</keyword>
<name>A0A5D0N724_9ACTN</name>
<evidence type="ECO:0000256" key="2">
    <source>
        <dbReference type="ARBA" id="ARBA00022448"/>
    </source>
</evidence>
<dbReference type="Proteomes" id="UP000323380">
    <property type="component" value="Unassembled WGS sequence"/>
</dbReference>
<dbReference type="GO" id="GO:0046961">
    <property type="term" value="F:proton-transporting ATPase activity, rotational mechanism"/>
    <property type="evidence" value="ECO:0007669"/>
    <property type="project" value="InterPro"/>
</dbReference>
<dbReference type="SUPFAM" id="SSF159468">
    <property type="entry name" value="AtpF-like"/>
    <property type="match status" value="1"/>
</dbReference>
<protein>
    <recommendedName>
        <fullName evidence="6">ATPase</fullName>
    </recommendedName>
</protein>
<gene>
    <name evidence="4" type="ORF">FXF69_39870</name>
</gene>
<dbReference type="InterPro" id="IPR008218">
    <property type="entry name" value="ATPase_V1-cplx_f_g_su"/>
</dbReference>
<dbReference type="EMBL" id="VSFG01000013">
    <property type="protein sequence ID" value="TYB40147.1"/>
    <property type="molecule type" value="Genomic_DNA"/>
</dbReference>
<dbReference type="InterPro" id="IPR036906">
    <property type="entry name" value="ATPase_V1_fsu_sf"/>
</dbReference>
<comment type="similarity">
    <text evidence="1">Belongs to the V-ATPase F subunit family.</text>
</comment>
<dbReference type="Gene3D" id="3.40.50.10580">
    <property type="entry name" value="ATPase, V1 complex, subunit F"/>
    <property type="match status" value="1"/>
</dbReference>
<sequence>MAHIAVIGERARVEGWALGGALAVPADDPDEVRAAWHALDDDVSVVVLTPAAARCLEEERERHPDAVLIVVTPP</sequence>
<dbReference type="Pfam" id="PF01990">
    <property type="entry name" value="ATP-synt_F"/>
    <property type="match status" value="1"/>
</dbReference>
<evidence type="ECO:0000256" key="3">
    <source>
        <dbReference type="ARBA" id="ARBA00023065"/>
    </source>
</evidence>
<evidence type="ECO:0000313" key="4">
    <source>
        <dbReference type="EMBL" id="TYB40147.1"/>
    </source>
</evidence>
<dbReference type="RefSeq" id="WP_067891551.1">
    <property type="nucleotide sequence ID" value="NZ_VSFG01000013.1"/>
</dbReference>
<keyword evidence="5" id="KW-1185">Reference proteome</keyword>
<accession>A0A5D0N724</accession>
<evidence type="ECO:0008006" key="6">
    <source>
        <dbReference type="Google" id="ProtNLM"/>
    </source>
</evidence>
<evidence type="ECO:0000313" key="5">
    <source>
        <dbReference type="Proteomes" id="UP000323380"/>
    </source>
</evidence>
<reference evidence="4 5" key="1">
    <citation type="submission" date="2019-08" db="EMBL/GenBank/DDBJ databases">
        <title>Actinomadura sp. nov. CYP1-5 isolated from mountain soil.</title>
        <authorList>
            <person name="Songsumanus A."/>
            <person name="Kuncharoen N."/>
            <person name="Kudo T."/>
            <person name="Yuki M."/>
            <person name="Igarashi Y."/>
            <person name="Tanasupawat S."/>
        </authorList>
    </citation>
    <scope>NUCLEOTIDE SEQUENCE [LARGE SCALE GENOMIC DNA]</scope>
    <source>
        <strain evidence="4 5">JCM 14158</strain>
    </source>
</reference>
<dbReference type="AlphaFoldDB" id="A0A5D0N724"/>
<dbReference type="STRING" id="1220554.GCA_001552135_03153"/>
<organism evidence="4 5">
    <name type="scientific">Actinomadura chibensis</name>
    <dbReference type="NCBI Taxonomy" id="392828"/>
    <lineage>
        <taxon>Bacteria</taxon>
        <taxon>Bacillati</taxon>
        <taxon>Actinomycetota</taxon>
        <taxon>Actinomycetes</taxon>
        <taxon>Streptosporangiales</taxon>
        <taxon>Thermomonosporaceae</taxon>
        <taxon>Actinomadura</taxon>
    </lineage>
</organism>
<evidence type="ECO:0000256" key="1">
    <source>
        <dbReference type="ARBA" id="ARBA00010148"/>
    </source>
</evidence>
<proteinExistence type="inferred from homology"/>
<keyword evidence="2" id="KW-0813">Transport</keyword>